<protein>
    <submittedName>
        <fullName evidence="2">Uncharacterized protein</fullName>
    </submittedName>
</protein>
<feature type="compositionally biased region" description="Low complexity" evidence="1">
    <location>
        <begin position="107"/>
        <end position="117"/>
    </location>
</feature>
<dbReference type="Proteomes" id="UP001189429">
    <property type="component" value="Unassembled WGS sequence"/>
</dbReference>
<feature type="region of interest" description="Disordered" evidence="1">
    <location>
        <begin position="107"/>
        <end position="143"/>
    </location>
</feature>
<evidence type="ECO:0000256" key="1">
    <source>
        <dbReference type="SAM" id="MobiDB-lite"/>
    </source>
</evidence>
<evidence type="ECO:0000313" key="3">
    <source>
        <dbReference type="Proteomes" id="UP001189429"/>
    </source>
</evidence>
<sequence>MLLLFRPTLVQRVALSPRQERVAEPEVVRKHEPCIYIYIYIYTHIQIERRNLRALHTTGVGGQSSSQMLSNKPVSGRIQRHISVNPENQDCSPYSSHTFILAISSAADSSSKLSLSAPRATWSSTRAEENPRQSTTTTHKYSP</sequence>
<feature type="compositionally biased region" description="Polar residues" evidence="1">
    <location>
        <begin position="132"/>
        <end position="143"/>
    </location>
</feature>
<evidence type="ECO:0000313" key="2">
    <source>
        <dbReference type="EMBL" id="CAK0899037.1"/>
    </source>
</evidence>
<organism evidence="2 3">
    <name type="scientific">Prorocentrum cordatum</name>
    <dbReference type="NCBI Taxonomy" id="2364126"/>
    <lineage>
        <taxon>Eukaryota</taxon>
        <taxon>Sar</taxon>
        <taxon>Alveolata</taxon>
        <taxon>Dinophyceae</taxon>
        <taxon>Prorocentrales</taxon>
        <taxon>Prorocentraceae</taxon>
        <taxon>Prorocentrum</taxon>
    </lineage>
</organism>
<proteinExistence type="predicted"/>
<reference evidence="2" key="1">
    <citation type="submission" date="2023-10" db="EMBL/GenBank/DDBJ databases">
        <authorList>
            <person name="Chen Y."/>
            <person name="Shah S."/>
            <person name="Dougan E. K."/>
            <person name="Thang M."/>
            <person name="Chan C."/>
        </authorList>
    </citation>
    <scope>NUCLEOTIDE SEQUENCE [LARGE SCALE GENOMIC DNA]</scope>
</reference>
<gene>
    <name evidence="2" type="ORF">PCOR1329_LOCUS76664</name>
</gene>
<name>A0ABN9XL56_9DINO</name>
<keyword evidence="3" id="KW-1185">Reference proteome</keyword>
<dbReference type="EMBL" id="CAUYUJ010020542">
    <property type="protein sequence ID" value="CAK0899037.1"/>
    <property type="molecule type" value="Genomic_DNA"/>
</dbReference>
<comment type="caution">
    <text evidence="2">The sequence shown here is derived from an EMBL/GenBank/DDBJ whole genome shotgun (WGS) entry which is preliminary data.</text>
</comment>
<accession>A0ABN9XL56</accession>